<evidence type="ECO:0000313" key="5">
    <source>
        <dbReference type="Proteomes" id="UP000216035"/>
    </source>
</evidence>
<dbReference type="AlphaFoldDB" id="A0A255ZWG7"/>
<dbReference type="InterPro" id="IPR002931">
    <property type="entry name" value="Transglutaminase-like"/>
</dbReference>
<evidence type="ECO:0000313" key="4">
    <source>
        <dbReference type="EMBL" id="OYQ45100.1"/>
    </source>
</evidence>
<sequence length="653" mass="74399">MLKFSKKINYISLYFKGFFVRLIFLFLFLSCFVFGQKSRHDLAVSKIDSTLVRGVDAVIRDYNLRYEVQSFDKIILNTERITTIFNEQGIYDASIGEFYSQNSKVKDIELQVFDALGNLMKTYKRKDFKDEAAVDGVTLYSDSRKLILDFKPTSYPVTCRYTSVMEESSTAFIAPFMPLEGYKVSIEKASISFRMAAGLKLNHTSNALAQKLLNKSESDQELSLTCGALGVVTYEYLGEPFIDRVPFVRFSLDKFSLEGVSGAATDWNSWGKWYYQTLLKGTDELPEATKAKIQSLTQNAKSTREKAAIVYNFVKEKVRYISVQVGIGGFKPMLASDVDRLSYGDCKALTNYTRALLKAAGVPSYFTVIYGDYDKRNIDKNFVSLQGNHAILAIPENNDYIWVECTSQDLPFGFAGTFTADRDALVIKDEQGGEIVHTKIFTAEQNVQDFSATIQMATDGGMKAQIKIENQGVHFDNSYLKAKYDAKKRDAHYKEMFSMINNLQLQSVKFKLDTLQPKFTEEVDLSAEQFIETMGEYKTIQPLALMPLTYIPKRLRNRSSRLVVDEPKIQRTEVKLLLSDNQNIDVVPENYQIDSDFGTYTLSFEKRDNKTCVVTRKLALKSGKFPSSAYEKYRKFLEQVSRADQNKIILKVH</sequence>
<protein>
    <recommendedName>
        <fullName evidence="6">DUF3857 domain-containing protein</fullName>
    </recommendedName>
</protein>
<dbReference type="Gene3D" id="3.10.620.30">
    <property type="match status" value="1"/>
</dbReference>
<dbReference type="InterPro" id="IPR038765">
    <property type="entry name" value="Papain-like_cys_pep_sf"/>
</dbReference>
<dbReference type="Gene3D" id="2.60.40.3140">
    <property type="match status" value="1"/>
</dbReference>
<reference evidence="4 5" key="1">
    <citation type="submission" date="2017-07" db="EMBL/GenBank/DDBJ databases">
        <title>Flavobacterium cyanobacteriorum sp. nov., isolated from cyanobacterial aggregates in a eutrophic lake.</title>
        <authorList>
            <person name="Cai H."/>
        </authorList>
    </citation>
    <scope>NUCLEOTIDE SEQUENCE [LARGE SCALE GENOMIC DNA]</scope>
    <source>
        <strain evidence="4 5">TH167</strain>
    </source>
</reference>
<organism evidence="4 5">
    <name type="scientific">Flavobacterium aurantiibacter</name>
    <dbReference type="NCBI Taxonomy" id="2023067"/>
    <lineage>
        <taxon>Bacteria</taxon>
        <taxon>Pseudomonadati</taxon>
        <taxon>Bacteroidota</taxon>
        <taxon>Flavobacteriia</taxon>
        <taxon>Flavobacteriales</taxon>
        <taxon>Flavobacteriaceae</taxon>
        <taxon>Flavobacterium</taxon>
    </lineage>
</organism>
<dbReference type="SUPFAM" id="SSF54001">
    <property type="entry name" value="Cysteine proteinases"/>
    <property type="match status" value="1"/>
</dbReference>
<keyword evidence="1" id="KW-1133">Transmembrane helix</keyword>
<evidence type="ECO:0000256" key="1">
    <source>
        <dbReference type="SAM" id="Phobius"/>
    </source>
</evidence>
<evidence type="ECO:0008006" key="6">
    <source>
        <dbReference type="Google" id="ProtNLM"/>
    </source>
</evidence>
<dbReference type="InterPro" id="IPR024618">
    <property type="entry name" value="DUF3857"/>
</dbReference>
<feature type="domain" description="Transglutaminase-like" evidence="2">
    <location>
        <begin position="293"/>
        <end position="405"/>
    </location>
</feature>
<dbReference type="Gene3D" id="2.60.120.1130">
    <property type="match status" value="1"/>
</dbReference>
<gene>
    <name evidence="4" type="ORF">CHX27_06945</name>
</gene>
<feature type="domain" description="DUF3857" evidence="3">
    <location>
        <begin position="78"/>
        <end position="207"/>
    </location>
</feature>
<name>A0A255ZWG7_9FLAO</name>
<dbReference type="Pfam" id="PF01841">
    <property type="entry name" value="Transglut_core"/>
    <property type="match status" value="1"/>
</dbReference>
<dbReference type="Pfam" id="PF12969">
    <property type="entry name" value="DUF3857"/>
    <property type="match status" value="1"/>
</dbReference>
<evidence type="ECO:0000259" key="3">
    <source>
        <dbReference type="Pfam" id="PF12969"/>
    </source>
</evidence>
<evidence type="ECO:0000259" key="2">
    <source>
        <dbReference type="Pfam" id="PF01841"/>
    </source>
</evidence>
<keyword evidence="1" id="KW-0472">Membrane</keyword>
<dbReference type="EMBL" id="NOXX01000187">
    <property type="protein sequence ID" value="OYQ45100.1"/>
    <property type="molecule type" value="Genomic_DNA"/>
</dbReference>
<comment type="caution">
    <text evidence="4">The sequence shown here is derived from an EMBL/GenBank/DDBJ whole genome shotgun (WGS) entry which is preliminary data.</text>
</comment>
<proteinExistence type="predicted"/>
<keyword evidence="1" id="KW-0812">Transmembrane</keyword>
<feature type="transmembrane region" description="Helical" evidence="1">
    <location>
        <begin position="12"/>
        <end position="35"/>
    </location>
</feature>
<keyword evidence="5" id="KW-1185">Reference proteome</keyword>
<dbReference type="Proteomes" id="UP000216035">
    <property type="component" value="Unassembled WGS sequence"/>
</dbReference>
<accession>A0A255ZWG7</accession>